<evidence type="ECO:0000256" key="2">
    <source>
        <dbReference type="ARBA" id="ARBA00022676"/>
    </source>
</evidence>
<name>A0AAD4GXA4_ASPNN</name>
<evidence type="ECO:0008006" key="6">
    <source>
        <dbReference type="Google" id="ProtNLM"/>
    </source>
</evidence>
<organism evidence="4 5">
    <name type="scientific">Aspergillus nanangensis</name>
    <dbReference type="NCBI Taxonomy" id="2582783"/>
    <lineage>
        <taxon>Eukaryota</taxon>
        <taxon>Fungi</taxon>
        <taxon>Dikarya</taxon>
        <taxon>Ascomycota</taxon>
        <taxon>Pezizomycotina</taxon>
        <taxon>Eurotiomycetes</taxon>
        <taxon>Eurotiomycetidae</taxon>
        <taxon>Eurotiales</taxon>
        <taxon>Aspergillaceae</taxon>
        <taxon>Aspergillus</taxon>
        <taxon>Aspergillus subgen. Circumdati</taxon>
    </lineage>
</organism>
<dbReference type="PANTHER" id="PTHR10730">
    <property type="entry name" value="PROCOLLAGEN-LYSINE,2-OXOGLUTARATE 5-DIOXYGENASE/GLYCOSYLTRANSFERASE 25 FAMILY MEMBER"/>
    <property type="match status" value="1"/>
</dbReference>
<dbReference type="AlphaFoldDB" id="A0AAD4GXA4"/>
<reference evidence="4" key="1">
    <citation type="journal article" date="2019" name="Beilstein J. Org. Chem.">
        <title>Nanangenines: drimane sesquiterpenoids as the dominant metabolite cohort of a novel Australian fungus, Aspergillus nanangensis.</title>
        <authorList>
            <person name="Lacey H.J."/>
            <person name="Gilchrist C.L.M."/>
            <person name="Crombie A."/>
            <person name="Kalaitzis J.A."/>
            <person name="Vuong D."/>
            <person name="Rutledge P.J."/>
            <person name="Turner P."/>
            <person name="Pitt J.I."/>
            <person name="Lacey E."/>
            <person name="Chooi Y.H."/>
            <person name="Piggott A.M."/>
        </authorList>
    </citation>
    <scope>NUCLEOTIDE SEQUENCE</scope>
    <source>
        <strain evidence="4">MST-FP2251</strain>
    </source>
</reference>
<keyword evidence="5" id="KW-1185">Reference proteome</keyword>
<reference evidence="4" key="2">
    <citation type="submission" date="2020-02" db="EMBL/GenBank/DDBJ databases">
        <authorList>
            <person name="Gilchrist C.L.M."/>
            <person name="Chooi Y.-H."/>
        </authorList>
    </citation>
    <scope>NUCLEOTIDE SEQUENCE</scope>
    <source>
        <strain evidence="4">MST-FP2251</strain>
    </source>
</reference>
<evidence type="ECO:0000313" key="5">
    <source>
        <dbReference type="Proteomes" id="UP001194746"/>
    </source>
</evidence>
<evidence type="ECO:0000256" key="1">
    <source>
        <dbReference type="ARBA" id="ARBA00006721"/>
    </source>
</evidence>
<keyword evidence="2" id="KW-0328">Glycosyltransferase</keyword>
<dbReference type="PANTHER" id="PTHR10730:SF53">
    <property type="entry name" value="GLYCOSYLTRANSFERASE 25 FAMILY MEMBER"/>
    <property type="match status" value="1"/>
</dbReference>
<dbReference type="InterPro" id="IPR050757">
    <property type="entry name" value="Collagen_mod_GT25"/>
</dbReference>
<protein>
    <recommendedName>
        <fullName evidence="6">LPS glycosyltransferase</fullName>
    </recommendedName>
</protein>
<dbReference type="EMBL" id="VCAU01000010">
    <property type="protein sequence ID" value="KAF9892782.1"/>
    <property type="molecule type" value="Genomic_DNA"/>
</dbReference>
<accession>A0AAD4GXA4</accession>
<keyword evidence="3" id="KW-0808">Transferase</keyword>
<proteinExistence type="inferred from homology"/>
<dbReference type="Proteomes" id="UP001194746">
    <property type="component" value="Unassembled WGS sequence"/>
</dbReference>
<gene>
    <name evidence="4" type="ORF">FE257_000371</name>
</gene>
<evidence type="ECO:0000256" key="3">
    <source>
        <dbReference type="ARBA" id="ARBA00022679"/>
    </source>
</evidence>
<evidence type="ECO:0000313" key="4">
    <source>
        <dbReference type="EMBL" id="KAF9892782.1"/>
    </source>
</evidence>
<dbReference type="InterPro" id="IPR002654">
    <property type="entry name" value="Glyco_trans_25"/>
</dbReference>
<comment type="caution">
    <text evidence="4">The sequence shown here is derived from an EMBL/GenBank/DDBJ whole genome shotgun (WGS) entry which is preliminary data.</text>
</comment>
<sequence>MSRWSTTLIKGAAVTLCVYFLASILLTDRDAYSSTKQILNAGRHHLTEDTSYDHINNETLGFEKVYAIGLKERTDKRDFLSLAASLHGMKVKWMDGVHPDSIVEKAIPDKYNTSNSKPTVIACWRAHMNALRDVVENGYASALIMEDDADWDVSVRQQLREFARGVRTLTNTPKPPKDAPYGTDWDILWVGGCASGAADNETSIYAIPNDPTIPNSNHRVTWGGPPESWKQNHPELPENSTRYVYRAEMGCCLYGYAVSLEGAQRILAALSVDHLDCAVDNAMSDLCAGSMGRPHLRCYAPFPNLIGTFKPQGFASRDSDIETYDGNAYHAAQAWNLVYSTRLNIQRLVRGDDVVVSQWESEDWWSEKEVDMREFEYPGGFLVT</sequence>
<comment type="similarity">
    <text evidence="1">Belongs to the glycosyltransferase 25 family.</text>
</comment>
<dbReference type="GO" id="GO:0016740">
    <property type="term" value="F:transferase activity"/>
    <property type="evidence" value="ECO:0007669"/>
    <property type="project" value="UniProtKB-KW"/>
</dbReference>
<dbReference type="CDD" id="cd06532">
    <property type="entry name" value="Glyco_transf_25"/>
    <property type="match status" value="1"/>
</dbReference>